<dbReference type="AlphaFoldDB" id="A0A1A8L249"/>
<evidence type="ECO:0000313" key="2">
    <source>
        <dbReference type="EMBL" id="SBR38722.1"/>
    </source>
</evidence>
<dbReference type="EMBL" id="HAEF01001340">
    <property type="protein sequence ID" value="SBR38722.1"/>
    <property type="molecule type" value="Transcribed_RNA"/>
</dbReference>
<evidence type="ECO:0000256" key="1">
    <source>
        <dbReference type="SAM" id="MobiDB-lite"/>
    </source>
</evidence>
<accession>A0A1A8L249</accession>
<proteinExistence type="predicted"/>
<feature type="non-terminal residue" evidence="2">
    <location>
        <position position="85"/>
    </location>
</feature>
<name>A0A1A8L249_9TELE</name>
<feature type="non-terminal residue" evidence="2">
    <location>
        <position position="1"/>
    </location>
</feature>
<protein>
    <submittedName>
        <fullName evidence="2">Uncharacterized protein</fullName>
    </submittedName>
</protein>
<reference evidence="2" key="1">
    <citation type="submission" date="2016-05" db="EMBL/GenBank/DDBJ databases">
        <authorList>
            <person name="Lavstsen T."/>
            <person name="Jespersen J.S."/>
        </authorList>
    </citation>
    <scope>NUCLEOTIDE SEQUENCE</scope>
    <source>
        <tissue evidence="2">Brain</tissue>
    </source>
</reference>
<feature type="region of interest" description="Disordered" evidence="1">
    <location>
        <begin position="16"/>
        <end position="60"/>
    </location>
</feature>
<reference evidence="2" key="2">
    <citation type="submission" date="2016-06" db="EMBL/GenBank/DDBJ databases">
        <title>The genome of a short-lived fish provides insights into sex chromosome evolution and the genetic control of aging.</title>
        <authorList>
            <person name="Reichwald K."/>
            <person name="Felder M."/>
            <person name="Petzold A."/>
            <person name="Koch P."/>
            <person name="Groth M."/>
            <person name="Platzer M."/>
        </authorList>
    </citation>
    <scope>NUCLEOTIDE SEQUENCE</scope>
    <source>
        <tissue evidence="2">Brain</tissue>
    </source>
</reference>
<gene>
    <name evidence="2" type="primary">Nfu_g_1_010712</name>
</gene>
<organism evidence="2">
    <name type="scientific">Nothobranchius pienaari</name>
    <dbReference type="NCBI Taxonomy" id="704102"/>
    <lineage>
        <taxon>Eukaryota</taxon>
        <taxon>Metazoa</taxon>
        <taxon>Chordata</taxon>
        <taxon>Craniata</taxon>
        <taxon>Vertebrata</taxon>
        <taxon>Euteleostomi</taxon>
        <taxon>Actinopterygii</taxon>
        <taxon>Neopterygii</taxon>
        <taxon>Teleostei</taxon>
        <taxon>Neoteleostei</taxon>
        <taxon>Acanthomorphata</taxon>
        <taxon>Ovalentaria</taxon>
        <taxon>Atherinomorphae</taxon>
        <taxon>Cyprinodontiformes</taxon>
        <taxon>Nothobranchiidae</taxon>
        <taxon>Nothobranchius</taxon>
    </lineage>
</organism>
<sequence length="85" mass="9213">RKSPIRSFWPVGLQRQLMGTGSPSGTRLGWSARQKPGHGRGSVRSWSKTSTRFGGDSGPPSCHLRKGNQCATNAVYSGDVVDRWA</sequence>